<keyword evidence="13" id="KW-0493">Microtubule</keyword>
<dbReference type="GO" id="GO:0008017">
    <property type="term" value="F:microtubule binding"/>
    <property type="evidence" value="ECO:0007669"/>
    <property type="project" value="TreeGrafter"/>
</dbReference>
<dbReference type="GO" id="GO:0005905">
    <property type="term" value="C:clathrin-coated pit"/>
    <property type="evidence" value="ECO:0007669"/>
    <property type="project" value="UniProtKB-SubCell"/>
</dbReference>
<keyword evidence="40" id="KW-1185">Reference proteome</keyword>
<proteinExistence type="inferred from homology"/>
<evidence type="ECO:0000256" key="29">
    <source>
        <dbReference type="ARBA" id="ARBA00034105"/>
    </source>
</evidence>
<dbReference type="GO" id="GO:0014069">
    <property type="term" value="C:postsynaptic density"/>
    <property type="evidence" value="ECO:0007669"/>
    <property type="project" value="UniProtKB-SubCell"/>
</dbReference>
<dbReference type="InterPro" id="IPR003130">
    <property type="entry name" value="GED"/>
</dbReference>
<dbReference type="InterPro" id="IPR022812">
    <property type="entry name" value="Dynamin"/>
</dbReference>
<dbReference type="SUPFAM" id="SSF50729">
    <property type="entry name" value="PH domain-like"/>
    <property type="match status" value="1"/>
</dbReference>
<dbReference type="GO" id="GO:0055037">
    <property type="term" value="C:recycling endosome"/>
    <property type="evidence" value="ECO:0007669"/>
    <property type="project" value="UniProtKB-SubCell"/>
</dbReference>
<keyword evidence="12" id="KW-0771">Synaptosome</keyword>
<evidence type="ECO:0000256" key="33">
    <source>
        <dbReference type="ARBA" id="ARBA00073712"/>
    </source>
</evidence>
<dbReference type="CDD" id="cd01256">
    <property type="entry name" value="PH_dynamin"/>
    <property type="match status" value="1"/>
</dbReference>
<accession>A0AAR2JKN6</accession>
<dbReference type="Pfam" id="PF01031">
    <property type="entry name" value="Dynamin_M"/>
    <property type="match status" value="1"/>
</dbReference>
<organism evidence="39 40">
    <name type="scientific">Pygocentrus nattereri</name>
    <name type="common">Red-bellied piranha</name>
    <dbReference type="NCBI Taxonomy" id="42514"/>
    <lineage>
        <taxon>Eukaryota</taxon>
        <taxon>Metazoa</taxon>
        <taxon>Chordata</taxon>
        <taxon>Craniata</taxon>
        <taxon>Vertebrata</taxon>
        <taxon>Euteleostomi</taxon>
        <taxon>Actinopterygii</taxon>
        <taxon>Neopterygii</taxon>
        <taxon>Teleostei</taxon>
        <taxon>Ostariophysi</taxon>
        <taxon>Characiformes</taxon>
        <taxon>Characoidei</taxon>
        <taxon>Pygocentrus</taxon>
    </lineage>
</organism>
<keyword evidence="16" id="KW-0378">Hydrolase</keyword>
<reference evidence="39 40" key="1">
    <citation type="submission" date="2020-10" db="EMBL/GenBank/DDBJ databases">
        <title>Pygocentrus nattereri (red-bellied piranha) genome, fPygNat1, primary haplotype.</title>
        <authorList>
            <person name="Myers G."/>
            <person name="Meyer A."/>
            <person name="Karagic N."/>
            <person name="Pippel M."/>
            <person name="Winkler S."/>
            <person name="Tracey A."/>
            <person name="Wood J."/>
            <person name="Formenti G."/>
            <person name="Howe K."/>
            <person name="Fedrigo O."/>
            <person name="Jarvis E.D."/>
        </authorList>
    </citation>
    <scope>NUCLEOTIDE SEQUENCE [LARGE SCALE GENOMIC DNA]</scope>
</reference>
<comment type="similarity">
    <text evidence="34">Belongs to the TRAFAC class dynamin-like GTPase superfamily. Dynamin/Fzo/YdjA family.</text>
</comment>
<feature type="compositionally biased region" description="Polar residues" evidence="35">
    <location>
        <begin position="809"/>
        <end position="818"/>
    </location>
</feature>
<dbReference type="GO" id="GO:0001891">
    <property type="term" value="C:phagocytic cup"/>
    <property type="evidence" value="ECO:0007669"/>
    <property type="project" value="UniProtKB-SubCell"/>
</dbReference>
<dbReference type="PANTHER" id="PTHR11566">
    <property type="entry name" value="DYNAMIN"/>
    <property type="match status" value="1"/>
</dbReference>
<dbReference type="Pfam" id="PF00169">
    <property type="entry name" value="PH"/>
    <property type="match status" value="1"/>
</dbReference>
<evidence type="ECO:0000256" key="8">
    <source>
        <dbReference type="ARBA" id="ARBA00011980"/>
    </source>
</evidence>
<dbReference type="EC" id="3.6.5.5" evidence="8"/>
<evidence type="ECO:0000259" key="38">
    <source>
        <dbReference type="PROSITE" id="PS51718"/>
    </source>
</evidence>
<evidence type="ECO:0000256" key="6">
    <source>
        <dbReference type="ARBA" id="ARBA00004231"/>
    </source>
</evidence>
<evidence type="ECO:0000256" key="2">
    <source>
        <dbReference type="ARBA" id="ARBA00004132"/>
    </source>
</evidence>
<dbReference type="InterPro" id="IPR030381">
    <property type="entry name" value="G_DYNAMIN_dom"/>
</dbReference>
<evidence type="ECO:0000256" key="1">
    <source>
        <dbReference type="ARBA" id="ARBA00004114"/>
    </source>
</evidence>
<evidence type="ECO:0000256" key="30">
    <source>
        <dbReference type="ARBA" id="ARBA00046301"/>
    </source>
</evidence>
<evidence type="ECO:0000313" key="40">
    <source>
        <dbReference type="Proteomes" id="UP001501920"/>
    </source>
</evidence>
<feature type="domain" description="Dynamin-type G" evidence="38">
    <location>
        <begin position="28"/>
        <end position="292"/>
    </location>
</feature>
<dbReference type="GO" id="GO:0005814">
    <property type="term" value="C:centriole"/>
    <property type="evidence" value="ECO:0007669"/>
    <property type="project" value="UniProtKB-SubCell"/>
</dbReference>
<evidence type="ECO:0000256" key="5">
    <source>
        <dbReference type="ARBA" id="ARBA00004214"/>
    </source>
</evidence>
<dbReference type="FunFam" id="2.30.29.30:FF:000010">
    <property type="entry name" value="dynamin-1 isoform X2"/>
    <property type="match status" value="1"/>
</dbReference>
<keyword evidence="22" id="KW-0472">Membrane</keyword>
<keyword evidence="26" id="KW-0966">Cell projection</keyword>
<dbReference type="FunFam" id="3.40.50.300:FF:000045">
    <property type="entry name" value="dynamin-1 isoform X2"/>
    <property type="match status" value="1"/>
</dbReference>
<dbReference type="Pfam" id="PF02212">
    <property type="entry name" value="GED"/>
    <property type="match status" value="1"/>
</dbReference>
<dbReference type="Pfam" id="PF00350">
    <property type="entry name" value="Dynamin_N"/>
    <property type="match status" value="1"/>
</dbReference>
<dbReference type="PROSITE" id="PS00410">
    <property type="entry name" value="G_DYNAMIN_1"/>
    <property type="match status" value="1"/>
</dbReference>
<dbReference type="GO" id="GO:0006909">
    <property type="term" value="P:phagocytosis"/>
    <property type="evidence" value="ECO:0007669"/>
    <property type="project" value="UniProtKB-KW"/>
</dbReference>
<dbReference type="GO" id="GO:0031623">
    <property type="term" value="P:receptor internalization"/>
    <property type="evidence" value="ECO:0007669"/>
    <property type="project" value="TreeGrafter"/>
</dbReference>
<sequence length="860" mass="96691">MGNRGMEELIPLINKLQDAFSSIGQSCNLDLPQIAVVGGQSAGKSSVLENFVGRDFLPRGSGIVTRRPLILQLVNNKAEYAEFLHCKGKKFVDFDEVRQEIEAETDRITGSNKGISPIPINLRVYSPNVLNLTLIDLPGMTKVAVGDQPVDIEHQIRDMLLQFITKDSCLILAVTPANTDLANSDALKIAKEVDPQGMRTIGVITKLDLMDEGTDARDILENKLSGSCYIGVVNRSQKDIDGRKDIRVALAAERKFFLSHPAYRHMAERMGTPHLQKTLNQQLTNHIRDTLPGLRSKLQSQLLSLEKEVEEYKNFRPDDPTRKTKALLQMVQQFGVDFEKCIEGSGDQVDTVELSGGARINRIFHERFPFELVKIVFDEKELRREISHAIKNVHGVRTGLFTPDLAFEAIVKKQVVKLKEPCLKCIDLVIQELINTVRQCTNKLGSYPRLREETERIVTTHVREREGKTKDQVLLLIDIELSYINTNHEDFIGFANAQQRNTHVNKKRAIPNQVIRKGWLTINISIMKGGSKEYWFVLTAESLSWYKDEEEKEKKYMLPLDNLKLRDVEKGFMSTKHIFAIFNTEQRNVYKDLRQIELACDTQEDVDSWKASFLRAGVYPEKDQTEAEDAAPTDTFSMDPQLERQVETIRNLVDSYIGIVNKSIRDLMPKTIMHLMINSTKDFIHSELLAYLYSSGDQNSLMEESVDQAQRRDEMLRMYHALKEALGIIGDISTSTVSVPVPPPVNDSWIPEISLVFYSPTPQRRPPATAPPPSRPPAVRGPTPGPPPLNPSPAFGAPPIPSRPGQPVNAFSNSSQDPFSAPPQIPSRPARVPPGVPSRRPPGAPHRPTIIRPAEPSLLD</sequence>
<evidence type="ECO:0000256" key="10">
    <source>
        <dbReference type="ARBA" id="ARBA00022553"/>
    </source>
</evidence>
<evidence type="ECO:0000256" key="14">
    <source>
        <dbReference type="ARBA" id="ARBA00022741"/>
    </source>
</evidence>
<evidence type="ECO:0000256" key="22">
    <source>
        <dbReference type="ARBA" id="ARBA00023136"/>
    </source>
</evidence>
<dbReference type="CDD" id="cd08771">
    <property type="entry name" value="DLP_1"/>
    <property type="match status" value="1"/>
</dbReference>
<keyword evidence="17" id="KW-0581">Phagocytosis</keyword>
<feature type="domain" description="PH" evidence="36">
    <location>
        <begin position="513"/>
        <end position="618"/>
    </location>
</feature>
<evidence type="ECO:0000256" key="26">
    <source>
        <dbReference type="ARBA" id="ARBA00023273"/>
    </source>
</evidence>
<dbReference type="GO" id="GO:0005525">
    <property type="term" value="F:GTP binding"/>
    <property type="evidence" value="ECO:0007669"/>
    <property type="project" value="UniProtKB-KW"/>
</dbReference>
<keyword evidence="19" id="KW-0007">Acetylation</keyword>
<evidence type="ECO:0000256" key="12">
    <source>
        <dbReference type="ARBA" id="ARBA00022599"/>
    </source>
</evidence>
<dbReference type="PROSITE" id="PS51718">
    <property type="entry name" value="G_DYNAMIN_2"/>
    <property type="match status" value="1"/>
</dbReference>
<keyword evidence="10" id="KW-0597">Phosphoprotein</keyword>
<dbReference type="PROSITE" id="PS51388">
    <property type="entry name" value="GED"/>
    <property type="match status" value="1"/>
</dbReference>
<dbReference type="AlphaFoldDB" id="A0AAR2JKN6"/>
<feature type="domain" description="GED" evidence="37">
    <location>
        <begin position="646"/>
        <end position="737"/>
    </location>
</feature>
<dbReference type="Gene3D" id="3.40.50.300">
    <property type="entry name" value="P-loop containing nucleotide triphosphate hydrolases"/>
    <property type="match status" value="1"/>
</dbReference>
<dbReference type="FunFam" id="1.20.120.1240:FF:000019">
    <property type="entry name" value="Dynamin 2"/>
    <property type="match status" value="1"/>
</dbReference>
<dbReference type="SMART" id="SM00233">
    <property type="entry name" value="PH"/>
    <property type="match status" value="1"/>
</dbReference>
<evidence type="ECO:0000256" key="27">
    <source>
        <dbReference type="ARBA" id="ARBA00023329"/>
    </source>
</evidence>
<keyword evidence="23" id="KW-0505">Motor protein</keyword>
<evidence type="ECO:0000256" key="24">
    <source>
        <dbReference type="ARBA" id="ARBA00023176"/>
    </source>
</evidence>
<dbReference type="Gene3D" id="1.20.120.1240">
    <property type="entry name" value="Dynamin, middle domain"/>
    <property type="match status" value="2"/>
</dbReference>
<comment type="catalytic activity">
    <reaction evidence="31">
        <text>GTP + H2O = GDP + phosphate + H(+)</text>
        <dbReference type="Rhea" id="RHEA:19669"/>
        <dbReference type="ChEBI" id="CHEBI:15377"/>
        <dbReference type="ChEBI" id="CHEBI:15378"/>
        <dbReference type="ChEBI" id="CHEBI:37565"/>
        <dbReference type="ChEBI" id="CHEBI:43474"/>
        <dbReference type="ChEBI" id="CHEBI:58189"/>
        <dbReference type="EC" id="3.6.5.5"/>
    </reaction>
    <physiologicalReaction direction="left-to-right" evidence="31">
        <dbReference type="Rhea" id="RHEA:19670"/>
    </physiologicalReaction>
</comment>
<dbReference type="GO" id="GO:0016185">
    <property type="term" value="P:synaptic vesicle budding from presynaptic endocytic zone membrane"/>
    <property type="evidence" value="ECO:0007669"/>
    <property type="project" value="TreeGrafter"/>
</dbReference>
<dbReference type="GO" id="GO:0002102">
    <property type="term" value="C:podosome"/>
    <property type="evidence" value="ECO:0007669"/>
    <property type="project" value="UniProtKB-SubCell"/>
</dbReference>
<dbReference type="InterPro" id="IPR001401">
    <property type="entry name" value="Dynamin_GTPase"/>
</dbReference>
<name>A0AAR2JKN6_PYGNA</name>
<evidence type="ECO:0000256" key="7">
    <source>
        <dbReference type="ARBA" id="ARBA00004600"/>
    </source>
</evidence>
<evidence type="ECO:0000256" key="3">
    <source>
        <dbReference type="ARBA" id="ARBA00004172"/>
    </source>
</evidence>
<reference evidence="39" key="2">
    <citation type="submission" date="2025-08" db="UniProtKB">
        <authorList>
            <consortium name="Ensembl"/>
        </authorList>
    </citation>
    <scope>IDENTIFICATION</scope>
</reference>
<feature type="compositionally biased region" description="Pro residues" evidence="35">
    <location>
        <begin position="783"/>
        <end position="804"/>
    </location>
</feature>
<dbReference type="PROSITE" id="PS50003">
    <property type="entry name" value="PH_DOMAIN"/>
    <property type="match status" value="1"/>
</dbReference>
<dbReference type="GO" id="GO:0030670">
    <property type="term" value="C:phagocytic vesicle membrane"/>
    <property type="evidence" value="ECO:0007669"/>
    <property type="project" value="UniProtKB-SubCell"/>
</dbReference>
<evidence type="ECO:0000256" key="20">
    <source>
        <dbReference type="ARBA" id="ARBA00023018"/>
    </source>
</evidence>
<keyword evidence="20" id="KW-0770">Synapse</keyword>
<feature type="compositionally biased region" description="Pro residues" evidence="35">
    <location>
        <begin position="820"/>
        <end position="845"/>
    </location>
</feature>
<dbReference type="SUPFAM" id="SSF52540">
    <property type="entry name" value="P-loop containing nucleoside triphosphate hydrolases"/>
    <property type="match status" value="1"/>
</dbReference>
<evidence type="ECO:0000313" key="39">
    <source>
        <dbReference type="Ensembl" id="ENSPNAP00000050411.1"/>
    </source>
</evidence>
<dbReference type="InterPro" id="IPR027417">
    <property type="entry name" value="P-loop_NTPase"/>
</dbReference>
<dbReference type="InterPro" id="IPR019762">
    <property type="entry name" value="Dynamin_GTPase_CS"/>
</dbReference>
<dbReference type="InterPro" id="IPR020850">
    <property type="entry name" value="GED_dom"/>
</dbReference>
<evidence type="ECO:0000256" key="16">
    <source>
        <dbReference type="ARBA" id="ARBA00022801"/>
    </source>
</evidence>
<evidence type="ECO:0000256" key="25">
    <source>
        <dbReference type="ARBA" id="ARBA00023212"/>
    </source>
</evidence>
<keyword evidence="15" id="KW-0967">Endosome</keyword>
<feature type="region of interest" description="Disordered" evidence="35">
    <location>
        <begin position="760"/>
        <end position="860"/>
    </location>
</feature>
<evidence type="ECO:0000256" key="18">
    <source>
        <dbReference type="ARBA" id="ARBA00022949"/>
    </source>
</evidence>
<dbReference type="SMART" id="SM00302">
    <property type="entry name" value="GED"/>
    <property type="match status" value="1"/>
</dbReference>
<dbReference type="Proteomes" id="UP001501920">
    <property type="component" value="Chromosome 1"/>
</dbReference>
<evidence type="ECO:0000259" key="37">
    <source>
        <dbReference type="PROSITE" id="PS51388"/>
    </source>
</evidence>
<dbReference type="InterPro" id="IPR001849">
    <property type="entry name" value="PH_domain"/>
</dbReference>
<keyword evidence="21 34" id="KW-0342">GTP-binding</keyword>
<keyword evidence="11" id="KW-0254">Endocytosis</keyword>
<evidence type="ECO:0000256" key="19">
    <source>
        <dbReference type="ARBA" id="ARBA00022990"/>
    </source>
</evidence>
<reference evidence="39" key="3">
    <citation type="submission" date="2025-09" db="UniProtKB">
        <authorList>
            <consortium name="Ensembl"/>
        </authorList>
    </citation>
    <scope>IDENTIFICATION</scope>
</reference>
<evidence type="ECO:0000256" key="21">
    <source>
        <dbReference type="ARBA" id="ARBA00023134"/>
    </source>
</evidence>
<protein>
    <recommendedName>
        <fullName evidence="33">Dynamin-2</fullName>
        <ecNumber evidence="8">3.6.5.5</ecNumber>
    </recommendedName>
</protein>
<dbReference type="SMART" id="SM00053">
    <property type="entry name" value="DYNc"/>
    <property type="match status" value="1"/>
</dbReference>
<dbReference type="InterPro" id="IPR045063">
    <property type="entry name" value="Dynamin_N"/>
</dbReference>
<evidence type="ECO:0000256" key="32">
    <source>
        <dbReference type="ARBA" id="ARBA00060447"/>
    </source>
</evidence>
<dbReference type="Ensembl" id="ENSPNAT00000077912.1">
    <property type="protein sequence ID" value="ENSPNAP00000050411.1"/>
    <property type="gene ID" value="ENSPNAG00000003563.2"/>
</dbReference>
<evidence type="ECO:0000256" key="11">
    <source>
        <dbReference type="ARBA" id="ARBA00022583"/>
    </source>
</evidence>
<keyword evidence="27" id="KW-0968">Cytoplasmic vesicle</keyword>
<evidence type="ECO:0000256" key="31">
    <source>
        <dbReference type="ARBA" id="ARBA00050873"/>
    </source>
</evidence>
<evidence type="ECO:0000256" key="13">
    <source>
        <dbReference type="ARBA" id="ARBA00022701"/>
    </source>
</evidence>
<evidence type="ECO:0000256" key="28">
    <source>
        <dbReference type="ARBA" id="ARBA00034102"/>
    </source>
</evidence>
<evidence type="ECO:0000256" key="34">
    <source>
        <dbReference type="RuleBase" id="RU003932"/>
    </source>
</evidence>
<dbReference type="GO" id="GO:0030136">
    <property type="term" value="C:clathrin-coated vesicle"/>
    <property type="evidence" value="ECO:0007669"/>
    <property type="project" value="UniProtKB-SubCell"/>
</dbReference>
<keyword evidence="25" id="KW-0206">Cytoskeleton</keyword>
<dbReference type="PANTHER" id="PTHR11566:SF23">
    <property type="entry name" value="DYNAMIN-2"/>
    <property type="match status" value="1"/>
</dbReference>
<evidence type="ECO:0000256" key="9">
    <source>
        <dbReference type="ARBA" id="ARBA00022490"/>
    </source>
</evidence>
<dbReference type="GO" id="GO:0001931">
    <property type="term" value="C:uropod"/>
    <property type="evidence" value="ECO:0007669"/>
    <property type="project" value="UniProtKB-SubCell"/>
</dbReference>
<dbReference type="GeneTree" id="ENSGT00940000155764"/>
<dbReference type="GO" id="GO:0005874">
    <property type="term" value="C:microtubule"/>
    <property type="evidence" value="ECO:0007669"/>
    <property type="project" value="UniProtKB-KW"/>
</dbReference>
<keyword evidence="9" id="KW-0963">Cytoplasm</keyword>
<dbReference type="GO" id="GO:0098793">
    <property type="term" value="C:presynapse"/>
    <property type="evidence" value="ECO:0007669"/>
    <property type="project" value="GOC"/>
</dbReference>
<keyword evidence="24" id="KW-0168">Coated pit</keyword>
<comment type="subcellular location">
    <subcellularLocation>
        <location evidence="6">Cell projection</location>
        <location evidence="6">Phagocytic cup</location>
    </subcellularLocation>
    <subcellularLocation>
        <location evidence="4">Cell projection</location>
        <location evidence="4">Podosome</location>
    </subcellularLocation>
    <subcellularLocation>
        <location evidence="32">Cell projection</location>
        <location evidence="32">Uropodium</location>
    </subcellularLocation>
    <subcellularLocation>
        <location evidence="1">Cytoplasm</location>
        <location evidence="1">Cytoskeleton</location>
        <location evidence="1">Microtubule organizing center</location>
        <location evidence="1">Centrosome</location>
        <location evidence="1">Centriole</location>
    </subcellularLocation>
    <subcellularLocation>
        <location evidence="2">Cytoplasmic vesicle</location>
        <location evidence="2">Clathrin-coated vesicle</location>
    </subcellularLocation>
    <subcellularLocation>
        <location evidence="30">Cytoplasmic vesicle</location>
        <location evidence="30">Phagosome membrane</location>
        <topology evidence="30">Peripheral membrane protein</topology>
    </subcellularLocation>
    <subcellularLocation>
        <location evidence="7">Membrane</location>
        <location evidence="7">Clathrin-coated pit</location>
    </subcellularLocation>
    <subcellularLocation>
        <location evidence="5">Midbody</location>
    </subcellularLocation>
    <subcellularLocation>
        <location evidence="29">Postsynaptic density</location>
    </subcellularLocation>
    <subcellularLocation>
        <location evidence="3">Recycling endosome</location>
    </subcellularLocation>
    <subcellularLocation>
        <location evidence="28">Synapse</location>
        <location evidence="28">Synaptosome</location>
    </subcellularLocation>
</comment>
<evidence type="ECO:0000256" key="35">
    <source>
        <dbReference type="SAM" id="MobiDB-lite"/>
    </source>
</evidence>
<evidence type="ECO:0000256" key="15">
    <source>
        <dbReference type="ARBA" id="ARBA00022753"/>
    </source>
</evidence>
<evidence type="ECO:0000256" key="17">
    <source>
        <dbReference type="ARBA" id="ARBA00022907"/>
    </source>
</evidence>
<feature type="compositionally biased region" description="Pro residues" evidence="35">
    <location>
        <begin position="763"/>
        <end position="776"/>
    </location>
</feature>
<dbReference type="GO" id="GO:0043005">
    <property type="term" value="C:neuron projection"/>
    <property type="evidence" value="ECO:0007669"/>
    <property type="project" value="UniProtKB-KW"/>
</dbReference>
<keyword evidence="14 34" id="KW-0547">Nucleotide-binding</keyword>
<dbReference type="GO" id="GO:0030496">
    <property type="term" value="C:midbody"/>
    <property type="evidence" value="ECO:0007669"/>
    <property type="project" value="UniProtKB-SubCell"/>
</dbReference>
<dbReference type="FunFam" id="1.20.120.1240:FF:000014">
    <property type="entry name" value="Dynamin 2b"/>
    <property type="match status" value="1"/>
</dbReference>
<evidence type="ECO:0000256" key="4">
    <source>
        <dbReference type="ARBA" id="ARBA00004188"/>
    </source>
</evidence>
<dbReference type="PRINTS" id="PR00195">
    <property type="entry name" value="DYNAMIN"/>
</dbReference>
<evidence type="ECO:0000256" key="23">
    <source>
        <dbReference type="ARBA" id="ARBA00023175"/>
    </source>
</evidence>
<keyword evidence="18" id="KW-0965">Cell junction</keyword>
<dbReference type="GO" id="GO:0003924">
    <property type="term" value="F:GTPase activity"/>
    <property type="evidence" value="ECO:0007669"/>
    <property type="project" value="InterPro"/>
</dbReference>
<dbReference type="InterPro" id="IPR000375">
    <property type="entry name" value="Dynamin_stalk"/>
</dbReference>
<evidence type="ECO:0000259" key="36">
    <source>
        <dbReference type="PROSITE" id="PS50003"/>
    </source>
</evidence>